<feature type="transmembrane region" description="Helical" evidence="4">
    <location>
        <begin position="154"/>
        <end position="178"/>
    </location>
</feature>
<evidence type="ECO:0000313" key="5">
    <source>
        <dbReference type="EnsemblMetazoa" id="GMOY001982-PA"/>
    </source>
</evidence>
<evidence type="ECO:0000256" key="2">
    <source>
        <dbReference type="ARBA" id="ARBA00022737"/>
    </source>
</evidence>
<dbReference type="Pfam" id="PF14670">
    <property type="entry name" value="FXa_inhibition"/>
    <property type="match status" value="1"/>
</dbReference>
<dbReference type="PANTHER" id="PTHR46513">
    <property type="entry name" value="VITELLOGENIN RECEPTOR-LIKE PROTEIN-RELATED-RELATED"/>
    <property type="match status" value="1"/>
</dbReference>
<feature type="region of interest" description="Disordered" evidence="3">
    <location>
        <begin position="87"/>
        <end position="109"/>
    </location>
</feature>
<dbReference type="Gene3D" id="2.10.25.10">
    <property type="entry name" value="Laminin"/>
    <property type="match status" value="1"/>
</dbReference>
<dbReference type="GO" id="GO:0060070">
    <property type="term" value="P:canonical Wnt signaling pathway"/>
    <property type="evidence" value="ECO:0007669"/>
    <property type="project" value="TreeGrafter"/>
</dbReference>
<sequence length="225" mass="24615">MVIHVYHPYRQPDGENYCQAVNGHCSHLCLPAPHINERSPRISCACPTGLKLMEDGQMCVEDQPKSTMSTSLHSSLSASHEFDVISSSHSQPIPQNEHRATTATTTTNDDTNNATTITHHIVQNSAVNKHTTGNATHSGDGSVIATTTQPDSGYIALIVIGSLLGSSLALGALLYLGYRHCSRRSINSMNFENPVYRKTTEDHFSLEKNLPVRMYPSTVDEEVNI</sequence>
<dbReference type="VEuPathDB" id="VectorBase:GMOY001982"/>
<evidence type="ECO:0000256" key="3">
    <source>
        <dbReference type="SAM" id="MobiDB-lite"/>
    </source>
</evidence>
<evidence type="ECO:0000256" key="1">
    <source>
        <dbReference type="ARBA" id="ARBA00022536"/>
    </source>
</evidence>
<dbReference type="EMBL" id="CCAG010009060">
    <property type="status" value="NOT_ANNOTATED_CDS"/>
    <property type="molecule type" value="Genomic_DNA"/>
</dbReference>
<evidence type="ECO:0000256" key="4">
    <source>
        <dbReference type="SAM" id="Phobius"/>
    </source>
</evidence>
<keyword evidence="4" id="KW-0812">Transmembrane</keyword>
<reference evidence="5" key="1">
    <citation type="submission" date="2020-05" db="UniProtKB">
        <authorList>
            <consortium name="EnsemblMetazoa"/>
        </authorList>
    </citation>
    <scope>IDENTIFICATION</scope>
    <source>
        <strain evidence="5">Yale</strain>
    </source>
</reference>
<dbReference type="GO" id="GO:0005886">
    <property type="term" value="C:plasma membrane"/>
    <property type="evidence" value="ECO:0007669"/>
    <property type="project" value="TreeGrafter"/>
</dbReference>
<keyword evidence="6" id="KW-1185">Reference proteome</keyword>
<dbReference type="Proteomes" id="UP000092444">
    <property type="component" value="Unassembled WGS sequence"/>
</dbReference>
<dbReference type="EMBL" id="CCAG010009061">
    <property type="status" value="NOT_ANNOTATED_CDS"/>
    <property type="molecule type" value="Genomic_DNA"/>
</dbReference>
<dbReference type="InterPro" id="IPR050778">
    <property type="entry name" value="Cueball_EGF_LRP_Nidogen"/>
</dbReference>
<dbReference type="EnsemblMetazoa" id="GMOY001982-RA">
    <property type="protein sequence ID" value="GMOY001982-PA"/>
    <property type="gene ID" value="GMOY001982"/>
</dbReference>
<dbReference type="GO" id="GO:0017147">
    <property type="term" value="F:Wnt-protein binding"/>
    <property type="evidence" value="ECO:0007669"/>
    <property type="project" value="TreeGrafter"/>
</dbReference>
<dbReference type="FunFam" id="2.10.25.10:FF:000052">
    <property type="entry name" value="low-density lipoprotein receptor isoform X1"/>
    <property type="match status" value="1"/>
</dbReference>
<proteinExistence type="predicted"/>
<keyword evidence="4" id="KW-1133">Transmembrane helix</keyword>
<dbReference type="GO" id="GO:0042813">
    <property type="term" value="F:Wnt receptor activity"/>
    <property type="evidence" value="ECO:0007669"/>
    <property type="project" value="TreeGrafter"/>
</dbReference>
<dbReference type="STRING" id="37546.A0A1B0FEF1"/>
<name>A0A1B0FEF1_GLOMM</name>
<organism evidence="5 6">
    <name type="scientific">Glossina morsitans morsitans</name>
    <name type="common">Savannah tsetse fly</name>
    <dbReference type="NCBI Taxonomy" id="37546"/>
    <lineage>
        <taxon>Eukaryota</taxon>
        <taxon>Metazoa</taxon>
        <taxon>Ecdysozoa</taxon>
        <taxon>Arthropoda</taxon>
        <taxon>Hexapoda</taxon>
        <taxon>Insecta</taxon>
        <taxon>Pterygota</taxon>
        <taxon>Neoptera</taxon>
        <taxon>Endopterygota</taxon>
        <taxon>Diptera</taxon>
        <taxon>Brachycera</taxon>
        <taxon>Muscomorpha</taxon>
        <taxon>Hippoboscoidea</taxon>
        <taxon>Glossinidae</taxon>
        <taxon>Glossina</taxon>
    </lineage>
</organism>
<accession>A0A1B0FEF1</accession>
<dbReference type="PANTHER" id="PTHR46513:SF13">
    <property type="entry name" value="EGF-LIKE DOMAIN-CONTAINING PROTEIN"/>
    <property type="match status" value="1"/>
</dbReference>
<evidence type="ECO:0000313" key="6">
    <source>
        <dbReference type="Proteomes" id="UP000092444"/>
    </source>
</evidence>
<keyword evidence="4" id="KW-0472">Membrane</keyword>
<keyword evidence="2" id="KW-0677">Repeat</keyword>
<protein>
    <submittedName>
        <fullName evidence="5">Uncharacterized protein</fullName>
    </submittedName>
</protein>
<keyword evidence="1" id="KW-0245">EGF-like domain</keyword>
<dbReference type="AlphaFoldDB" id="A0A1B0FEF1"/>
<dbReference type="SUPFAM" id="SSF57196">
    <property type="entry name" value="EGF/Laminin"/>
    <property type="match status" value="1"/>
</dbReference>